<organism evidence="13 14">
    <name type="scientific">Schizopora paradoxa</name>
    <dbReference type="NCBI Taxonomy" id="27342"/>
    <lineage>
        <taxon>Eukaryota</taxon>
        <taxon>Fungi</taxon>
        <taxon>Dikarya</taxon>
        <taxon>Basidiomycota</taxon>
        <taxon>Agaricomycotina</taxon>
        <taxon>Agaricomycetes</taxon>
        <taxon>Hymenochaetales</taxon>
        <taxon>Schizoporaceae</taxon>
        <taxon>Schizopora</taxon>
    </lineage>
</organism>
<dbReference type="Proteomes" id="UP000053477">
    <property type="component" value="Unassembled WGS sequence"/>
</dbReference>
<evidence type="ECO:0000256" key="3">
    <source>
        <dbReference type="ARBA" id="ARBA00022692"/>
    </source>
</evidence>
<dbReference type="InterPro" id="IPR001594">
    <property type="entry name" value="Palmitoyltrfase_DHHC"/>
</dbReference>
<keyword evidence="7" id="KW-0449">Lipoprotein</keyword>
<feature type="compositionally biased region" description="Acidic residues" evidence="11">
    <location>
        <begin position="19"/>
        <end position="33"/>
    </location>
</feature>
<dbReference type="GO" id="GO:0019706">
    <property type="term" value="F:protein-cysteine S-palmitoyltransferase activity"/>
    <property type="evidence" value="ECO:0007669"/>
    <property type="project" value="UniProtKB-EC"/>
</dbReference>
<keyword evidence="4 10" id="KW-1133">Transmembrane helix</keyword>
<comment type="catalytic activity">
    <reaction evidence="9 10">
        <text>L-cysteinyl-[protein] + hexadecanoyl-CoA = S-hexadecanoyl-L-cysteinyl-[protein] + CoA</text>
        <dbReference type="Rhea" id="RHEA:36683"/>
        <dbReference type="Rhea" id="RHEA-COMP:10131"/>
        <dbReference type="Rhea" id="RHEA-COMP:11032"/>
        <dbReference type="ChEBI" id="CHEBI:29950"/>
        <dbReference type="ChEBI" id="CHEBI:57287"/>
        <dbReference type="ChEBI" id="CHEBI:57379"/>
        <dbReference type="ChEBI" id="CHEBI:74151"/>
        <dbReference type="EC" id="2.3.1.225"/>
    </reaction>
</comment>
<keyword evidence="2 10" id="KW-0808">Transferase</keyword>
<keyword evidence="3 10" id="KW-0812">Transmembrane</keyword>
<evidence type="ECO:0000256" key="9">
    <source>
        <dbReference type="ARBA" id="ARBA00048048"/>
    </source>
</evidence>
<dbReference type="AlphaFoldDB" id="A0A0H2R2Q8"/>
<evidence type="ECO:0000256" key="10">
    <source>
        <dbReference type="RuleBase" id="RU079119"/>
    </source>
</evidence>
<evidence type="ECO:0000313" key="14">
    <source>
        <dbReference type="Proteomes" id="UP000053477"/>
    </source>
</evidence>
<dbReference type="EC" id="2.3.1.225" evidence="10"/>
<comment type="domain">
    <text evidence="10">The DHHC domain is required for palmitoyltransferase activity.</text>
</comment>
<comment type="subcellular location">
    <subcellularLocation>
        <location evidence="1">Membrane</location>
        <topology evidence="1">Multi-pass membrane protein</topology>
    </subcellularLocation>
</comment>
<feature type="domain" description="Palmitoyltransferase DHHC" evidence="12">
    <location>
        <begin position="157"/>
        <end position="280"/>
    </location>
</feature>
<feature type="transmembrane region" description="Helical" evidence="10">
    <location>
        <begin position="204"/>
        <end position="228"/>
    </location>
</feature>
<proteinExistence type="inferred from homology"/>
<evidence type="ECO:0000256" key="2">
    <source>
        <dbReference type="ARBA" id="ARBA00022679"/>
    </source>
</evidence>
<evidence type="ECO:0000256" key="5">
    <source>
        <dbReference type="ARBA" id="ARBA00023136"/>
    </source>
</evidence>
<evidence type="ECO:0000256" key="8">
    <source>
        <dbReference type="ARBA" id="ARBA00023315"/>
    </source>
</evidence>
<evidence type="ECO:0000259" key="12">
    <source>
        <dbReference type="Pfam" id="PF01529"/>
    </source>
</evidence>
<keyword evidence="14" id="KW-1185">Reference proteome</keyword>
<feature type="transmembrane region" description="Helical" evidence="10">
    <location>
        <begin position="43"/>
        <end position="61"/>
    </location>
</feature>
<feature type="region of interest" description="Disordered" evidence="11">
    <location>
        <begin position="11"/>
        <end position="36"/>
    </location>
</feature>
<dbReference type="OrthoDB" id="9909019at2759"/>
<feature type="transmembrane region" description="Helical" evidence="10">
    <location>
        <begin position="81"/>
        <end position="104"/>
    </location>
</feature>
<protein>
    <recommendedName>
        <fullName evidence="10">Palmitoyltransferase</fullName>
        <ecNumber evidence="10">2.3.1.225</ecNumber>
    </recommendedName>
</protein>
<dbReference type="InParanoid" id="A0A0H2R2Q8"/>
<evidence type="ECO:0000256" key="4">
    <source>
        <dbReference type="ARBA" id="ARBA00022989"/>
    </source>
</evidence>
<dbReference type="PROSITE" id="PS50216">
    <property type="entry name" value="DHHC"/>
    <property type="match status" value="1"/>
</dbReference>
<reference evidence="13 14" key="1">
    <citation type="submission" date="2015-04" db="EMBL/GenBank/DDBJ databases">
        <title>Complete genome sequence of Schizopora paradoxa KUC8140, a cosmopolitan wood degrader in East Asia.</title>
        <authorList>
            <consortium name="DOE Joint Genome Institute"/>
            <person name="Min B."/>
            <person name="Park H."/>
            <person name="Jang Y."/>
            <person name="Kim J.-J."/>
            <person name="Kim K.H."/>
            <person name="Pangilinan J."/>
            <person name="Lipzen A."/>
            <person name="Riley R."/>
            <person name="Grigoriev I.V."/>
            <person name="Spatafora J.W."/>
            <person name="Choi I.-G."/>
        </authorList>
    </citation>
    <scope>NUCLEOTIDE SEQUENCE [LARGE SCALE GENOMIC DNA]</scope>
    <source>
        <strain evidence="13 14">KUC8140</strain>
    </source>
</reference>
<evidence type="ECO:0000256" key="1">
    <source>
        <dbReference type="ARBA" id="ARBA00004141"/>
    </source>
</evidence>
<dbReference type="STRING" id="27342.A0A0H2R2Q8"/>
<sequence length="410" mass="46466">MSLINHIQDLRDRPPYGNNDDDDSVLDFDESDEGGPPKWRKRWWNYIPLCILLILIFAPQYSVMKVLVSYFLKTRDSPFLFAVNIFTIEFFTFLACSSLMVCLVRDPGAVRIGENAQAPAEADAHGETDMSVTEALLMPATTRTADVANEDDDFNSPLKWCRKCWAPKPERSHHCSVCKRCVLKMDHHCPWLAQKCVGHWTYPAFLHFLASTSILCAYVSIMCLRITYVAFVEPFSVGEIIAIHALFLTLYCAIFSITVGSFLGWHLYLVSTNQTTLESLSPFLLLRYLPSRPTDAPASISGTDDTSTNTTRQSRLAHIPREHQLSGAQRRHIQFAHGRIRIYDIGWRKNFAQVFGVGSESGRPKWNRWMYRAVCGGGSYGDGKTFPRNPRADNLLERLATALADEDKLE</sequence>
<evidence type="ECO:0000256" key="7">
    <source>
        <dbReference type="ARBA" id="ARBA00023288"/>
    </source>
</evidence>
<dbReference type="PANTHER" id="PTHR12246">
    <property type="entry name" value="PALMITOYLTRANSFERASE ZDHHC16"/>
    <property type="match status" value="1"/>
</dbReference>
<keyword evidence="6" id="KW-0564">Palmitate</keyword>
<keyword evidence="8 10" id="KW-0012">Acyltransferase</keyword>
<dbReference type="EMBL" id="KQ086283">
    <property type="protein sequence ID" value="KLO05627.1"/>
    <property type="molecule type" value="Genomic_DNA"/>
</dbReference>
<evidence type="ECO:0000313" key="13">
    <source>
        <dbReference type="EMBL" id="KLO05627.1"/>
    </source>
</evidence>
<feature type="transmembrane region" description="Helical" evidence="10">
    <location>
        <begin position="240"/>
        <end position="265"/>
    </location>
</feature>
<dbReference type="GO" id="GO:0016020">
    <property type="term" value="C:membrane"/>
    <property type="evidence" value="ECO:0007669"/>
    <property type="project" value="UniProtKB-SubCell"/>
</dbReference>
<keyword evidence="5 10" id="KW-0472">Membrane</keyword>
<dbReference type="Pfam" id="PF01529">
    <property type="entry name" value="DHHC"/>
    <property type="match status" value="1"/>
</dbReference>
<evidence type="ECO:0000256" key="6">
    <source>
        <dbReference type="ARBA" id="ARBA00023139"/>
    </source>
</evidence>
<evidence type="ECO:0000256" key="11">
    <source>
        <dbReference type="SAM" id="MobiDB-lite"/>
    </source>
</evidence>
<gene>
    <name evidence="13" type="ORF">SCHPADRAFT_883661</name>
</gene>
<accession>A0A0H2R2Q8</accession>
<name>A0A0H2R2Q8_9AGAM</name>
<dbReference type="InterPro" id="IPR039859">
    <property type="entry name" value="PFA4/ZDH16/20/ERF2-like"/>
</dbReference>
<comment type="similarity">
    <text evidence="10">Belongs to the DHHC palmitoyltransferase family.</text>
</comment>